<dbReference type="AlphaFoldDB" id="A0A820Q889"/>
<name>A0A820Q889_9BILA</name>
<dbReference type="Proteomes" id="UP000663868">
    <property type="component" value="Unassembled WGS sequence"/>
</dbReference>
<protein>
    <submittedName>
        <fullName evidence="1">Uncharacterized protein</fullName>
    </submittedName>
</protein>
<proteinExistence type="predicted"/>
<sequence length="98" mass="11520">MISEPVPMKVVLRKRIAVTISKQEGWLPTKMFKNILGYETSKRTSVFYEIISNLPKSFYEIEDQNQLDPDYLSQNFIEKCIQYASTIDSLLLRDNLRQ</sequence>
<evidence type="ECO:0000313" key="1">
    <source>
        <dbReference type="EMBL" id="CAF4415160.1"/>
    </source>
</evidence>
<dbReference type="EMBL" id="CAJOBB010026344">
    <property type="protein sequence ID" value="CAF4415160.1"/>
    <property type="molecule type" value="Genomic_DNA"/>
</dbReference>
<gene>
    <name evidence="1" type="ORF">KXQ929_LOCUS51836</name>
</gene>
<accession>A0A820Q889</accession>
<evidence type="ECO:0000313" key="2">
    <source>
        <dbReference type="Proteomes" id="UP000663868"/>
    </source>
</evidence>
<reference evidence="1" key="1">
    <citation type="submission" date="2021-02" db="EMBL/GenBank/DDBJ databases">
        <authorList>
            <person name="Nowell W R."/>
        </authorList>
    </citation>
    <scope>NUCLEOTIDE SEQUENCE</scope>
</reference>
<organism evidence="1 2">
    <name type="scientific">Adineta steineri</name>
    <dbReference type="NCBI Taxonomy" id="433720"/>
    <lineage>
        <taxon>Eukaryota</taxon>
        <taxon>Metazoa</taxon>
        <taxon>Spiralia</taxon>
        <taxon>Gnathifera</taxon>
        <taxon>Rotifera</taxon>
        <taxon>Eurotatoria</taxon>
        <taxon>Bdelloidea</taxon>
        <taxon>Adinetida</taxon>
        <taxon>Adinetidae</taxon>
        <taxon>Adineta</taxon>
    </lineage>
</organism>
<feature type="non-terminal residue" evidence="1">
    <location>
        <position position="1"/>
    </location>
</feature>
<comment type="caution">
    <text evidence="1">The sequence shown here is derived from an EMBL/GenBank/DDBJ whole genome shotgun (WGS) entry which is preliminary data.</text>
</comment>